<sequence length="454" mass="50078">MKSLLEKCSVGVDQNNVKNLELQEIEIQVTKPKEDSKRIWEQLDKYLPLFALFQSDRSSKDSDGEVQDPMKAAVATAIAEVKDDIERIQQRVKARTEEIANNTHKALETIDKTLASELVPDFIPPTPAKWTGLFSVSLSTDGIPLNKRGSGVRRLVLVSFFKAEAERLLTQGSKKGIIYAVEEPETAQHPNNQKILQQAFSDLASEHNCQVILTTHSPGFASDLPIEGIRFVTRDENAKPCIESGVDVLGKVAEALGVTPDSRVKLICCVEGPTDVKALKALSRALHLEDNSIPDLTNDDSVAFVVLGGGNLKHWVNDNYLKGFGRLELHIYDADVPSYVGVIEQVNARGDGSIGFITQKHEIESYLHSDVIKAAFDVDVVVTDHPNEDGKATPKVFAEVYSVAQGYDGVMKDNNAKIRLAERAFPLMTADMIHERDPNGEVKEWFTAMAGFLN</sequence>
<dbReference type="PANTHER" id="PTHR43581:SF4">
    <property type="entry name" value="ATP_GTP PHOSPHATASE"/>
    <property type="match status" value="1"/>
</dbReference>
<dbReference type="Gene3D" id="3.40.50.300">
    <property type="entry name" value="P-loop containing nucleotide triphosphate hydrolases"/>
    <property type="match status" value="1"/>
</dbReference>
<organism evidence="2 3">
    <name type="scientific">Shewanella aestuarii</name>
    <dbReference type="NCBI Taxonomy" id="1028752"/>
    <lineage>
        <taxon>Bacteria</taxon>
        <taxon>Pseudomonadati</taxon>
        <taxon>Pseudomonadota</taxon>
        <taxon>Gammaproteobacteria</taxon>
        <taxon>Alteromonadales</taxon>
        <taxon>Shewanellaceae</taxon>
        <taxon>Shewanella</taxon>
    </lineage>
</organism>
<evidence type="ECO:0000259" key="1">
    <source>
        <dbReference type="Pfam" id="PF13175"/>
    </source>
</evidence>
<protein>
    <submittedName>
        <fullName evidence="2">AAA family ATPase</fullName>
    </submittedName>
</protein>
<dbReference type="KEGG" id="saes:HBH39_08835"/>
<dbReference type="RefSeq" id="WP_167677480.1">
    <property type="nucleotide sequence ID" value="NZ_CP050313.1"/>
</dbReference>
<dbReference type="EMBL" id="CP050313">
    <property type="protein sequence ID" value="QIR14578.1"/>
    <property type="molecule type" value="Genomic_DNA"/>
</dbReference>
<dbReference type="Pfam" id="PF13175">
    <property type="entry name" value="AAA_15"/>
    <property type="match status" value="1"/>
</dbReference>
<evidence type="ECO:0000313" key="3">
    <source>
        <dbReference type="Proteomes" id="UP000502608"/>
    </source>
</evidence>
<dbReference type="PANTHER" id="PTHR43581">
    <property type="entry name" value="ATP/GTP PHOSPHATASE"/>
    <property type="match status" value="1"/>
</dbReference>
<name>A0A6G9QJM0_9GAMM</name>
<dbReference type="Proteomes" id="UP000502608">
    <property type="component" value="Chromosome"/>
</dbReference>
<keyword evidence="3" id="KW-1185">Reference proteome</keyword>
<dbReference type="InterPro" id="IPR027417">
    <property type="entry name" value="P-loop_NTPase"/>
</dbReference>
<dbReference type="InterPro" id="IPR051396">
    <property type="entry name" value="Bact_Antivir_Def_Nuclease"/>
</dbReference>
<gene>
    <name evidence="2" type="ORF">HBH39_08835</name>
</gene>
<accession>A0A6G9QJM0</accession>
<proteinExistence type="predicted"/>
<dbReference type="AlphaFoldDB" id="A0A6G9QJM0"/>
<feature type="domain" description="Endonuclease GajA/Old nuclease/RecF-like AAA" evidence="1">
    <location>
        <begin position="15"/>
        <end position="221"/>
    </location>
</feature>
<evidence type="ECO:0000313" key="2">
    <source>
        <dbReference type="EMBL" id="QIR14578.1"/>
    </source>
</evidence>
<dbReference type="InterPro" id="IPR041685">
    <property type="entry name" value="AAA_GajA/Old/RecF-like"/>
</dbReference>
<reference evidence="2 3" key="1">
    <citation type="submission" date="2020-03" db="EMBL/GenBank/DDBJ databases">
        <title>Complete genome sequence of Shewanella sp.</title>
        <authorList>
            <person name="Kim Y.-S."/>
            <person name="Kim S.-J."/>
            <person name="Jung H.-K."/>
            <person name="Kim K.-H."/>
        </authorList>
    </citation>
    <scope>NUCLEOTIDE SEQUENCE [LARGE SCALE GENOMIC DNA]</scope>
    <source>
        <strain evidence="2 3">PN3F2</strain>
    </source>
</reference>
<dbReference type="SUPFAM" id="SSF52540">
    <property type="entry name" value="P-loop containing nucleoside triphosphate hydrolases"/>
    <property type="match status" value="1"/>
</dbReference>